<dbReference type="AlphaFoldDB" id="A0AAQ3TYU2"/>
<evidence type="ECO:0000313" key="2">
    <source>
        <dbReference type="EMBL" id="WVZ81829.1"/>
    </source>
</evidence>
<evidence type="ECO:0000256" key="1">
    <source>
        <dbReference type="SAM" id="MobiDB-lite"/>
    </source>
</evidence>
<feature type="region of interest" description="Disordered" evidence="1">
    <location>
        <begin position="178"/>
        <end position="223"/>
    </location>
</feature>
<feature type="region of interest" description="Disordered" evidence="1">
    <location>
        <begin position="30"/>
        <end position="60"/>
    </location>
</feature>
<accession>A0AAQ3TYU2</accession>
<name>A0AAQ3TYU2_PASNO</name>
<feature type="compositionally biased region" description="Gly residues" evidence="1">
    <location>
        <begin position="180"/>
        <end position="196"/>
    </location>
</feature>
<keyword evidence="3" id="KW-1185">Reference proteome</keyword>
<dbReference type="EMBL" id="CP144750">
    <property type="protein sequence ID" value="WVZ81829.1"/>
    <property type="molecule type" value="Genomic_DNA"/>
</dbReference>
<feature type="compositionally biased region" description="Basic residues" evidence="1">
    <location>
        <begin position="210"/>
        <end position="223"/>
    </location>
</feature>
<dbReference type="Proteomes" id="UP001341281">
    <property type="component" value="Chromosome 06"/>
</dbReference>
<proteinExistence type="predicted"/>
<protein>
    <submittedName>
        <fullName evidence="2">Uncharacterized protein</fullName>
    </submittedName>
</protein>
<reference evidence="2 3" key="1">
    <citation type="submission" date="2024-02" db="EMBL/GenBank/DDBJ databases">
        <title>High-quality chromosome-scale genome assembly of Pensacola bahiagrass (Paspalum notatum Flugge var. saurae).</title>
        <authorList>
            <person name="Vega J.M."/>
            <person name="Podio M."/>
            <person name="Orjuela J."/>
            <person name="Siena L.A."/>
            <person name="Pessino S.C."/>
            <person name="Combes M.C."/>
            <person name="Mariac C."/>
            <person name="Albertini E."/>
            <person name="Pupilli F."/>
            <person name="Ortiz J.P.A."/>
            <person name="Leblanc O."/>
        </authorList>
    </citation>
    <scope>NUCLEOTIDE SEQUENCE [LARGE SCALE GENOMIC DNA]</scope>
    <source>
        <strain evidence="2">R1</strain>
        <tissue evidence="2">Leaf</tissue>
    </source>
</reference>
<evidence type="ECO:0000313" key="3">
    <source>
        <dbReference type="Proteomes" id="UP001341281"/>
    </source>
</evidence>
<sequence>MALLATWRLSVSARFSLFPLTHLSACSLSADHRPDRRQGGRRAARLHEKGGGGPQLRGDAAPQVWVPGEHPGGAAAAPLVGRRDVPGRRLRGAGGAGRPAGHRRRALLAAGPDAAAATDAPCGPAAVRALRPLRRRHGGRRAHAHHAVDEQPRGAALQAALRRAGAAGRTRARARRYRGAGAGCGQQGGGGGGGGRVLAAVPRRGARGEQRRRRREHEHERLPRRRPRLVVLLCQRGQQ</sequence>
<gene>
    <name evidence="2" type="ORF">U9M48_029165</name>
</gene>
<organism evidence="2 3">
    <name type="scientific">Paspalum notatum var. saurae</name>
    <dbReference type="NCBI Taxonomy" id="547442"/>
    <lineage>
        <taxon>Eukaryota</taxon>
        <taxon>Viridiplantae</taxon>
        <taxon>Streptophyta</taxon>
        <taxon>Embryophyta</taxon>
        <taxon>Tracheophyta</taxon>
        <taxon>Spermatophyta</taxon>
        <taxon>Magnoliopsida</taxon>
        <taxon>Liliopsida</taxon>
        <taxon>Poales</taxon>
        <taxon>Poaceae</taxon>
        <taxon>PACMAD clade</taxon>
        <taxon>Panicoideae</taxon>
        <taxon>Andropogonodae</taxon>
        <taxon>Paspaleae</taxon>
        <taxon>Paspalinae</taxon>
        <taxon>Paspalum</taxon>
    </lineage>
</organism>